<gene>
    <name evidence="1" type="ORF">DERP_001335</name>
</gene>
<dbReference type="Proteomes" id="UP000887458">
    <property type="component" value="Unassembled WGS sequence"/>
</dbReference>
<proteinExistence type="predicted"/>
<dbReference type="EMBL" id="NJHN03000047">
    <property type="protein sequence ID" value="KAH9420901.1"/>
    <property type="molecule type" value="Genomic_DNA"/>
</dbReference>
<organism evidence="1 2">
    <name type="scientific">Dermatophagoides pteronyssinus</name>
    <name type="common">European house dust mite</name>
    <dbReference type="NCBI Taxonomy" id="6956"/>
    <lineage>
        <taxon>Eukaryota</taxon>
        <taxon>Metazoa</taxon>
        <taxon>Ecdysozoa</taxon>
        <taxon>Arthropoda</taxon>
        <taxon>Chelicerata</taxon>
        <taxon>Arachnida</taxon>
        <taxon>Acari</taxon>
        <taxon>Acariformes</taxon>
        <taxon>Sarcoptiformes</taxon>
        <taxon>Astigmata</taxon>
        <taxon>Psoroptidia</taxon>
        <taxon>Analgoidea</taxon>
        <taxon>Pyroglyphidae</taxon>
        <taxon>Dermatophagoidinae</taxon>
        <taxon>Dermatophagoides</taxon>
    </lineage>
</organism>
<keyword evidence="2" id="KW-1185">Reference proteome</keyword>
<evidence type="ECO:0000313" key="2">
    <source>
        <dbReference type="Proteomes" id="UP000887458"/>
    </source>
</evidence>
<sequence length="73" mass="8470">MIALINDYVFFHISNAQTHIALGIPNRLWIDAHGGKVEQKQPSLSRCDQLPTAVLLLERQFYRFIVIDIMHDH</sequence>
<reference evidence="1 2" key="2">
    <citation type="journal article" date="2022" name="Mol. Biol. Evol.">
        <title>Comparative Genomics Reveals Insights into the Divergent Evolution of Astigmatic Mites and Household Pest Adaptations.</title>
        <authorList>
            <person name="Xiong Q."/>
            <person name="Wan A.T."/>
            <person name="Liu X."/>
            <person name="Fung C.S."/>
            <person name="Xiao X."/>
            <person name="Malainual N."/>
            <person name="Hou J."/>
            <person name="Wang L."/>
            <person name="Wang M."/>
            <person name="Yang K.Y."/>
            <person name="Cui Y."/>
            <person name="Leung E.L."/>
            <person name="Nong W."/>
            <person name="Shin S.K."/>
            <person name="Au S.W."/>
            <person name="Jeong K.Y."/>
            <person name="Chew F.T."/>
            <person name="Hui J.H."/>
            <person name="Leung T.F."/>
            <person name="Tungtrongchitr A."/>
            <person name="Zhong N."/>
            <person name="Liu Z."/>
            <person name="Tsui S.K."/>
        </authorList>
    </citation>
    <scope>NUCLEOTIDE SEQUENCE [LARGE SCALE GENOMIC DNA]</scope>
    <source>
        <strain evidence="1">Derp</strain>
    </source>
</reference>
<name>A0ABQ8JE60_DERPT</name>
<accession>A0ABQ8JE60</accession>
<protein>
    <submittedName>
        <fullName evidence="1">Uncharacterized protein</fullName>
    </submittedName>
</protein>
<comment type="caution">
    <text evidence="1">The sequence shown here is derived from an EMBL/GenBank/DDBJ whole genome shotgun (WGS) entry which is preliminary data.</text>
</comment>
<reference evidence="1 2" key="1">
    <citation type="journal article" date="2018" name="J. Allergy Clin. Immunol.">
        <title>High-quality assembly of Dermatophagoides pteronyssinus genome and transcriptome reveals a wide range of novel allergens.</title>
        <authorList>
            <person name="Liu X.Y."/>
            <person name="Yang K.Y."/>
            <person name="Wang M.Q."/>
            <person name="Kwok J.S."/>
            <person name="Zeng X."/>
            <person name="Yang Z."/>
            <person name="Xiao X.J."/>
            <person name="Lau C.P."/>
            <person name="Li Y."/>
            <person name="Huang Z.M."/>
            <person name="Ba J.G."/>
            <person name="Yim A.K."/>
            <person name="Ouyang C.Y."/>
            <person name="Ngai S.M."/>
            <person name="Chan T.F."/>
            <person name="Leung E.L."/>
            <person name="Liu L."/>
            <person name="Liu Z.G."/>
            <person name="Tsui S.K."/>
        </authorList>
    </citation>
    <scope>NUCLEOTIDE SEQUENCE [LARGE SCALE GENOMIC DNA]</scope>
    <source>
        <strain evidence="1">Derp</strain>
    </source>
</reference>
<evidence type="ECO:0000313" key="1">
    <source>
        <dbReference type="EMBL" id="KAH9420901.1"/>
    </source>
</evidence>